<dbReference type="EMBL" id="CP152276">
    <property type="protein sequence ID" value="XAE42974.1"/>
    <property type="molecule type" value="Genomic_DNA"/>
</dbReference>
<sequence length="181" mass="20170">MSGQVVDPAVSRIKFDREVEQFRRLDTMHRQRGWWLMSATFPVVQIGFITPNVRPAALAVCAQIDFTNFDLWPPSVKFVDPFNGKVLSLEGVGLPFIRNTPSGPQSILQGHGDAPAFLCLPGVREYHDHPAHTGDNWLLHRGHGEGGLLFIADKISTYGVETITAWQIQMRNTLHQGLMAA</sequence>
<dbReference type="Pfam" id="PF14455">
    <property type="entry name" value="Metal_CEHH"/>
    <property type="match status" value="2"/>
</dbReference>
<dbReference type="InterPro" id="IPR025873">
    <property type="entry name" value="Metal-bd_dom_prd"/>
</dbReference>
<keyword evidence="3" id="KW-1185">Reference proteome</keyword>
<dbReference type="RefSeq" id="WP_287994646.1">
    <property type="nucleotide sequence ID" value="NZ_CP152276.1"/>
</dbReference>
<evidence type="ECO:0000313" key="2">
    <source>
        <dbReference type="EMBL" id="XAE42974.1"/>
    </source>
</evidence>
<dbReference type="Proteomes" id="UP001449795">
    <property type="component" value="Chromosome"/>
</dbReference>
<protein>
    <submittedName>
        <fullName evidence="2">Metal-binding protein</fullName>
    </submittedName>
</protein>
<feature type="domain" description="Metal binding" evidence="1">
    <location>
        <begin position="113"/>
        <end position="163"/>
    </location>
</feature>
<name>A0ABZ3D5B7_9PROT</name>
<gene>
    <name evidence="2" type="ORF">AAC691_00335</name>
</gene>
<evidence type="ECO:0000313" key="3">
    <source>
        <dbReference type="Proteomes" id="UP001449795"/>
    </source>
</evidence>
<evidence type="ECO:0000259" key="1">
    <source>
        <dbReference type="Pfam" id="PF14455"/>
    </source>
</evidence>
<feature type="domain" description="Metal binding" evidence="1">
    <location>
        <begin position="6"/>
        <end position="99"/>
    </location>
</feature>
<organism evidence="2 3">
    <name type="scientific">Nguyenibacter vanlangensis</name>
    <dbReference type="NCBI Taxonomy" id="1216886"/>
    <lineage>
        <taxon>Bacteria</taxon>
        <taxon>Pseudomonadati</taxon>
        <taxon>Pseudomonadota</taxon>
        <taxon>Alphaproteobacteria</taxon>
        <taxon>Acetobacterales</taxon>
        <taxon>Acetobacteraceae</taxon>
        <taxon>Nguyenibacter</taxon>
    </lineage>
</organism>
<accession>A0ABZ3D5B7</accession>
<proteinExistence type="predicted"/>
<reference evidence="2 3" key="1">
    <citation type="submission" date="2024-04" db="EMBL/GenBank/DDBJ databases">
        <title>Complete genome sequence of Nguyenibacter vanlangesis HBCM-1154, a strain capable of nitrogen fixation, IAA production, and phosphorus solubilization isolated from sugarcane soil.</title>
        <authorList>
            <person name="MY HANH P."/>
        </authorList>
    </citation>
    <scope>NUCLEOTIDE SEQUENCE [LARGE SCALE GENOMIC DNA]</scope>
    <source>
        <strain evidence="2 3">HBCM 1154</strain>
    </source>
</reference>